<feature type="transmembrane region" description="Helical" evidence="8">
    <location>
        <begin position="70"/>
        <end position="93"/>
    </location>
</feature>
<dbReference type="Proteomes" id="UP000649739">
    <property type="component" value="Unassembled WGS sequence"/>
</dbReference>
<keyword evidence="2 8" id="KW-0812">Transmembrane</keyword>
<evidence type="ECO:0000256" key="2">
    <source>
        <dbReference type="ARBA" id="ARBA00022692"/>
    </source>
</evidence>
<feature type="transmembrane region" description="Helical" evidence="8">
    <location>
        <begin position="141"/>
        <end position="164"/>
    </location>
</feature>
<proteinExistence type="predicted"/>
<dbReference type="RefSeq" id="WP_229784286.1">
    <property type="nucleotide sequence ID" value="NZ_BMQB01000011.1"/>
</dbReference>
<dbReference type="GO" id="GO:0005524">
    <property type="term" value="F:ATP binding"/>
    <property type="evidence" value="ECO:0007669"/>
    <property type="project" value="UniProtKB-KW"/>
</dbReference>
<sequence length="601" mass="62115">MSGGAAPAGGDDARRPPLRVLVAGRGGRYAALVALWAVLRLGMLALGLVLQYAFDALTGARPAGLDAWGVAAVVAAVEAARIGVQFAVVVPWLEPRMQYHTIAALRLTLCEAVLAPPRGAPPAAAGEALASFAGDSDEAGFFAVWSPINLARWLFAVAALVIMYRIDPRVTLGILGLFAVLVLAMRLVHRRMLACRERSREEGARVAGVLRDVLGAAAGVQAARAEAAVTAHVAALNDRRGAAALREEVLTAVQRQVLLNAAPLGIGVVLLLAAPALHGDALTVGELALFTFYVQLLVDTLASLGMFTVRLQRVAVALRRMGALAGGRLRVRRGVDLDRGRPGEPGAAAAPAPGAAGGGAPRIEVRGLAARYDSGGGLEPVDFDLPAGSLTVVTGRVGAGKSTLLRALLGLLPGAAGEVRWDGERLADPGAQLVPPRCAYTPQAPRLCTGTLRENVLLGVPDGPELDRAVRRAALAPDLAALAAGADTVVGPRGVRLSGGQAQRVAVARMLVRRPRLLVCDDVSSALDPATAARLWDGVLADRSATVLAVSHHPALLRRADRVLLLRGGALVGAGTLAELLATSAEMRLLWARAGGEPDAE</sequence>
<dbReference type="SMART" id="SM00382">
    <property type="entry name" value="AAA"/>
    <property type="match status" value="1"/>
</dbReference>
<dbReference type="CDD" id="cd03228">
    <property type="entry name" value="ABCC_MRP_Like"/>
    <property type="match status" value="1"/>
</dbReference>
<dbReference type="PROSITE" id="PS50929">
    <property type="entry name" value="ABC_TM1F"/>
    <property type="match status" value="1"/>
</dbReference>
<feature type="region of interest" description="Disordered" evidence="7">
    <location>
        <begin position="335"/>
        <end position="359"/>
    </location>
</feature>
<feature type="transmembrane region" description="Helical" evidence="8">
    <location>
        <begin position="257"/>
        <end position="278"/>
    </location>
</feature>
<evidence type="ECO:0000256" key="4">
    <source>
        <dbReference type="ARBA" id="ARBA00022840"/>
    </source>
</evidence>
<accession>A0A8J3FFV8</accession>
<dbReference type="Gene3D" id="1.20.1560.10">
    <property type="entry name" value="ABC transporter type 1, transmembrane domain"/>
    <property type="match status" value="1"/>
</dbReference>
<feature type="domain" description="ABC transmembrane type-1" evidence="10">
    <location>
        <begin position="41"/>
        <end position="313"/>
    </location>
</feature>
<comment type="subcellular location">
    <subcellularLocation>
        <location evidence="1">Cell membrane</location>
        <topology evidence="1">Multi-pass membrane protein</topology>
    </subcellularLocation>
</comment>
<gene>
    <name evidence="11" type="ORF">GCM10010123_40660</name>
</gene>
<dbReference type="InterPro" id="IPR039421">
    <property type="entry name" value="Type_1_exporter"/>
</dbReference>
<reference evidence="11" key="2">
    <citation type="submission" date="2020-09" db="EMBL/GenBank/DDBJ databases">
        <authorList>
            <person name="Sun Q."/>
            <person name="Ohkuma M."/>
        </authorList>
    </citation>
    <scope>NUCLEOTIDE SEQUENCE</scope>
    <source>
        <strain evidence="11">JCM 3090</strain>
    </source>
</reference>
<keyword evidence="3" id="KW-0547">Nucleotide-binding</keyword>
<feature type="transmembrane region" description="Helical" evidence="8">
    <location>
        <begin position="170"/>
        <end position="188"/>
    </location>
</feature>
<dbReference type="InterPro" id="IPR017871">
    <property type="entry name" value="ABC_transporter-like_CS"/>
</dbReference>
<organism evidence="11 12">
    <name type="scientific">Pilimelia anulata</name>
    <dbReference type="NCBI Taxonomy" id="53371"/>
    <lineage>
        <taxon>Bacteria</taxon>
        <taxon>Bacillati</taxon>
        <taxon>Actinomycetota</taxon>
        <taxon>Actinomycetes</taxon>
        <taxon>Micromonosporales</taxon>
        <taxon>Micromonosporaceae</taxon>
        <taxon>Pilimelia</taxon>
    </lineage>
</organism>
<keyword evidence="4 11" id="KW-0067">ATP-binding</keyword>
<evidence type="ECO:0000256" key="5">
    <source>
        <dbReference type="ARBA" id="ARBA00022989"/>
    </source>
</evidence>
<dbReference type="EMBL" id="BMQB01000011">
    <property type="protein sequence ID" value="GGK06768.1"/>
    <property type="molecule type" value="Genomic_DNA"/>
</dbReference>
<keyword evidence="12" id="KW-1185">Reference proteome</keyword>
<dbReference type="PROSITE" id="PS50893">
    <property type="entry name" value="ABC_TRANSPORTER_2"/>
    <property type="match status" value="1"/>
</dbReference>
<dbReference type="PANTHER" id="PTHR24221:SF423">
    <property type="entry name" value="ABC TRANSPORTER"/>
    <property type="match status" value="1"/>
</dbReference>
<evidence type="ECO:0000313" key="11">
    <source>
        <dbReference type="EMBL" id="GGK06768.1"/>
    </source>
</evidence>
<evidence type="ECO:0000259" key="9">
    <source>
        <dbReference type="PROSITE" id="PS50893"/>
    </source>
</evidence>
<evidence type="ECO:0000256" key="8">
    <source>
        <dbReference type="SAM" id="Phobius"/>
    </source>
</evidence>
<dbReference type="AlphaFoldDB" id="A0A8J3FFV8"/>
<dbReference type="SUPFAM" id="SSF52540">
    <property type="entry name" value="P-loop containing nucleoside triphosphate hydrolases"/>
    <property type="match status" value="1"/>
</dbReference>
<protein>
    <submittedName>
        <fullName evidence="11">ABC transporter ATP-binding protein</fullName>
    </submittedName>
</protein>
<dbReference type="InterPro" id="IPR011527">
    <property type="entry name" value="ABC1_TM_dom"/>
</dbReference>
<dbReference type="SUPFAM" id="SSF90123">
    <property type="entry name" value="ABC transporter transmembrane region"/>
    <property type="match status" value="1"/>
</dbReference>
<dbReference type="GO" id="GO:0016887">
    <property type="term" value="F:ATP hydrolysis activity"/>
    <property type="evidence" value="ECO:0007669"/>
    <property type="project" value="InterPro"/>
</dbReference>
<keyword evidence="5 8" id="KW-1133">Transmembrane helix</keyword>
<dbReference type="Pfam" id="PF00005">
    <property type="entry name" value="ABC_tran"/>
    <property type="match status" value="1"/>
</dbReference>
<evidence type="ECO:0000259" key="10">
    <source>
        <dbReference type="PROSITE" id="PS50929"/>
    </source>
</evidence>
<dbReference type="InterPro" id="IPR003593">
    <property type="entry name" value="AAA+_ATPase"/>
</dbReference>
<dbReference type="PROSITE" id="PS00211">
    <property type="entry name" value="ABC_TRANSPORTER_1"/>
    <property type="match status" value="1"/>
</dbReference>
<reference evidence="11" key="1">
    <citation type="journal article" date="2014" name="Int. J. Syst. Evol. Microbiol.">
        <title>Complete genome sequence of Corynebacterium casei LMG S-19264T (=DSM 44701T), isolated from a smear-ripened cheese.</title>
        <authorList>
            <consortium name="US DOE Joint Genome Institute (JGI-PGF)"/>
            <person name="Walter F."/>
            <person name="Albersmeier A."/>
            <person name="Kalinowski J."/>
            <person name="Ruckert C."/>
        </authorList>
    </citation>
    <scope>NUCLEOTIDE SEQUENCE</scope>
    <source>
        <strain evidence="11">JCM 3090</strain>
    </source>
</reference>
<name>A0A8J3FFV8_9ACTN</name>
<feature type="compositionally biased region" description="Low complexity" evidence="7">
    <location>
        <begin position="344"/>
        <end position="354"/>
    </location>
</feature>
<evidence type="ECO:0000256" key="6">
    <source>
        <dbReference type="ARBA" id="ARBA00023136"/>
    </source>
</evidence>
<dbReference type="Pfam" id="PF00664">
    <property type="entry name" value="ABC_membrane"/>
    <property type="match status" value="1"/>
</dbReference>
<dbReference type="InterPro" id="IPR027417">
    <property type="entry name" value="P-loop_NTPase"/>
</dbReference>
<dbReference type="Gene3D" id="3.40.50.300">
    <property type="entry name" value="P-loop containing nucleotide triphosphate hydrolases"/>
    <property type="match status" value="1"/>
</dbReference>
<dbReference type="GO" id="GO:0005886">
    <property type="term" value="C:plasma membrane"/>
    <property type="evidence" value="ECO:0007669"/>
    <property type="project" value="UniProtKB-SubCell"/>
</dbReference>
<evidence type="ECO:0000256" key="3">
    <source>
        <dbReference type="ARBA" id="ARBA00022741"/>
    </source>
</evidence>
<keyword evidence="6 8" id="KW-0472">Membrane</keyword>
<feature type="transmembrane region" description="Helical" evidence="8">
    <location>
        <begin position="29"/>
        <end position="50"/>
    </location>
</feature>
<dbReference type="GO" id="GO:0140359">
    <property type="term" value="F:ABC-type transporter activity"/>
    <property type="evidence" value="ECO:0007669"/>
    <property type="project" value="InterPro"/>
</dbReference>
<dbReference type="InterPro" id="IPR036640">
    <property type="entry name" value="ABC1_TM_sf"/>
</dbReference>
<evidence type="ECO:0000256" key="7">
    <source>
        <dbReference type="SAM" id="MobiDB-lite"/>
    </source>
</evidence>
<feature type="domain" description="ABC transporter" evidence="9">
    <location>
        <begin position="363"/>
        <end position="593"/>
    </location>
</feature>
<feature type="transmembrane region" description="Helical" evidence="8">
    <location>
        <begin position="290"/>
        <end position="311"/>
    </location>
</feature>
<evidence type="ECO:0000313" key="12">
    <source>
        <dbReference type="Proteomes" id="UP000649739"/>
    </source>
</evidence>
<dbReference type="PANTHER" id="PTHR24221">
    <property type="entry name" value="ATP-BINDING CASSETTE SUB-FAMILY B"/>
    <property type="match status" value="1"/>
</dbReference>
<dbReference type="InterPro" id="IPR003439">
    <property type="entry name" value="ABC_transporter-like_ATP-bd"/>
</dbReference>
<comment type="caution">
    <text evidence="11">The sequence shown here is derived from an EMBL/GenBank/DDBJ whole genome shotgun (WGS) entry which is preliminary data.</text>
</comment>
<evidence type="ECO:0000256" key="1">
    <source>
        <dbReference type="ARBA" id="ARBA00004651"/>
    </source>
</evidence>